<keyword evidence="4" id="KW-1185">Reference proteome</keyword>
<dbReference type="AlphaFoldDB" id="A0A0D2WSS6"/>
<dbReference type="EMBL" id="KE346369">
    <property type="protein sequence ID" value="KJE95345.1"/>
    <property type="molecule type" value="Genomic_DNA"/>
</dbReference>
<dbReference type="RefSeq" id="XP_004345390.2">
    <property type="nucleotide sequence ID" value="XM_004345340.2"/>
</dbReference>
<dbReference type="InterPro" id="IPR051283">
    <property type="entry name" value="Sec_Metabolite_Acyltrans"/>
</dbReference>
<accession>A0A0D2WSS6</accession>
<feature type="region of interest" description="Disordered" evidence="2">
    <location>
        <begin position="23"/>
        <end position="100"/>
    </location>
</feature>
<dbReference type="PANTHER" id="PTHR31896:SF64">
    <property type="entry name" value="TRICHOTHECENE 3-O-ACETYLTRANSFERASE"/>
    <property type="match status" value="1"/>
</dbReference>
<evidence type="ECO:0000256" key="1">
    <source>
        <dbReference type="ARBA" id="ARBA00022679"/>
    </source>
</evidence>
<dbReference type="InParanoid" id="A0A0D2WSS6"/>
<dbReference type="OrthoDB" id="671439at2759"/>
<feature type="compositionally biased region" description="Low complexity" evidence="2">
    <location>
        <begin position="35"/>
        <end position="72"/>
    </location>
</feature>
<gene>
    <name evidence="3" type="ORF">CAOG_005800</name>
</gene>
<protein>
    <submittedName>
        <fullName evidence="3">Uncharacterized protein</fullName>
    </submittedName>
</protein>
<organism evidence="3 4">
    <name type="scientific">Capsaspora owczarzaki (strain ATCC 30864)</name>
    <dbReference type="NCBI Taxonomy" id="595528"/>
    <lineage>
        <taxon>Eukaryota</taxon>
        <taxon>Filasterea</taxon>
        <taxon>Capsaspora</taxon>
    </lineage>
</organism>
<dbReference type="InterPro" id="IPR023213">
    <property type="entry name" value="CAT-like_dom_sf"/>
</dbReference>
<dbReference type="PANTHER" id="PTHR31896">
    <property type="entry name" value="FAMILY REGULATORY PROTEIN, PUTATIVE (AFU_ORTHOLOGUE AFUA_3G14730)-RELATED"/>
    <property type="match status" value="1"/>
</dbReference>
<sequence>MPPSPPPPLFAAVESHVVRWDAQKSPREFPPGFVTLALPQPAAPSTSTSTSTDPSSSAGTSAGSAGSFLSGLVDALFSKPPPPPPSAQPDEPSAASAARAPAPAPTECAFLPLSPVDQFCAQFDGIGVGWAFRGSLSPAALLKSLARTVTELYPHLTGRIVKAPSALNQATGLRSRIAVRCSNEGFPFIVGQLANVPVDALSLEDPLMRAFTVGAIAVPELKFSTSGAIHHPLIKVHVCRLVDNPDITIIGLCIIHAVMDGSGFFRFFKDWSDVHQDMAAAATAIPRCVFETSKMMDGIALDELQRLQDDFADLPSESPRRTMQQVSVLKFPIFAARALASSLTTGGFAIHFTDAEIANMKHAASAGLSPGEYVTTNDVLAAHMWRITAKLRELPLHSPVHMHMFMNMRNRKASLPDLYGTAATLQASVTMGVDELSNEPFHRIVQHLHATVQSNGETQFNADISWLQRQADENDMSRMMIGADLLRNGTILTHWAHFPVFGADFGTGHPFFLLHGAPPPLPNFILVSSAPPGLGGVVVYGTLPNSQARALMQEPWKSWLHSFRSQS</sequence>
<dbReference type="Proteomes" id="UP000008743">
    <property type="component" value="Unassembled WGS sequence"/>
</dbReference>
<dbReference type="PhylomeDB" id="A0A0D2WSS6"/>
<evidence type="ECO:0000256" key="2">
    <source>
        <dbReference type="SAM" id="MobiDB-lite"/>
    </source>
</evidence>
<evidence type="ECO:0000313" key="3">
    <source>
        <dbReference type="EMBL" id="KJE95345.1"/>
    </source>
</evidence>
<proteinExistence type="predicted"/>
<reference evidence="4" key="1">
    <citation type="submission" date="2011-02" db="EMBL/GenBank/DDBJ databases">
        <title>The Genome Sequence of Capsaspora owczarzaki ATCC 30864.</title>
        <authorList>
            <person name="Russ C."/>
            <person name="Cuomo C."/>
            <person name="Burger G."/>
            <person name="Gray M.W."/>
            <person name="Holland P.W.H."/>
            <person name="King N."/>
            <person name="Lang F.B.F."/>
            <person name="Roger A.J."/>
            <person name="Ruiz-Trillo I."/>
            <person name="Young S.K."/>
            <person name="Zeng Q."/>
            <person name="Gargeya S."/>
            <person name="Alvarado L."/>
            <person name="Berlin A."/>
            <person name="Chapman S.B."/>
            <person name="Chen Z."/>
            <person name="Freedman E."/>
            <person name="Gellesch M."/>
            <person name="Goldberg J."/>
            <person name="Griggs A."/>
            <person name="Gujja S."/>
            <person name="Heilman E."/>
            <person name="Heiman D."/>
            <person name="Howarth C."/>
            <person name="Mehta T."/>
            <person name="Neiman D."/>
            <person name="Pearson M."/>
            <person name="Roberts A."/>
            <person name="Saif S."/>
            <person name="Shea T."/>
            <person name="Shenoy N."/>
            <person name="Sisk P."/>
            <person name="Stolte C."/>
            <person name="Sykes S."/>
            <person name="White J."/>
            <person name="Yandava C."/>
            <person name="Haas B."/>
            <person name="Nusbaum C."/>
            <person name="Birren B."/>
        </authorList>
    </citation>
    <scope>NUCLEOTIDE SEQUENCE</scope>
    <source>
        <strain evidence="4">ATCC 30864</strain>
    </source>
</reference>
<dbReference type="Gene3D" id="3.30.559.10">
    <property type="entry name" value="Chloramphenicol acetyltransferase-like domain"/>
    <property type="match status" value="2"/>
</dbReference>
<feature type="compositionally biased region" description="Low complexity" evidence="2">
    <location>
        <begin position="88"/>
        <end position="100"/>
    </location>
</feature>
<dbReference type="GO" id="GO:0016740">
    <property type="term" value="F:transferase activity"/>
    <property type="evidence" value="ECO:0007669"/>
    <property type="project" value="UniProtKB-KW"/>
</dbReference>
<dbReference type="Pfam" id="PF02458">
    <property type="entry name" value="Transferase"/>
    <property type="match status" value="1"/>
</dbReference>
<keyword evidence="1" id="KW-0808">Transferase</keyword>
<dbReference type="STRING" id="595528.A0A0D2WSS6"/>
<evidence type="ECO:0000313" key="4">
    <source>
        <dbReference type="Proteomes" id="UP000008743"/>
    </source>
</evidence>
<name>A0A0D2WSS6_CAPO3</name>